<name>A0A7W1WSJ5_9BACL</name>
<dbReference type="EC" id="2.7.7.7" evidence="1"/>
<dbReference type="GO" id="GO:0003677">
    <property type="term" value="F:DNA binding"/>
    <property type="evidence" value="ECO:0007669"/>
    <property type="project" value="InterPro"/>
</dbReference>
<evidence type="ECO:0000256" key="4">
    <source>
        <dbReference type="ARBA" id="ARBA00022695"/>
    </source>
</evidence>
<accession>A0A7W1WSJ5</accession>
<evidence type="ECO:0000313" key="10">
    <source>
        <dbReference type="Proteomes" id="UP000535491"/>
    </source>
</evidence>
<comment type="caution">
    <text evidence="9">The sequence shown here is derived from an EMBL/GenBank/DDBJ whole genome shotgun (WGS) entry which is preliminary data.</text>
</comment>
<dbReference type="FunFam" id="3.40.50.300:FF:001255">
    <property type="entry name" value="DNA polymerase III subunit delta"/>
    <property type="match status" value="1"/>
</dbReference>
<dbReference type="AlphaFoldDB" id="A0A7W1WSJ5"/>
<evidence type="ECO:0000256" key="3">
    <source>
        <dbReference type="ARBA" id="ARBA00022679"/>
    </source>
</evidence>
<dbReference type="EMBL" id="JACEIQ010000013">
    <property type="protein sequence ID" value="MBA4495278.1"/>
    <property type="molecule type" value="Genomic_DNA"/>
</dbReference>
<dbReference type="GO" id="GO:0008408">
    <property type="term" value="F:3'-5' exonuclease activity"/>
    <property type="evidence" value="ECO:0007669"/>
    <property type="project" value="InterPro"/>
</dbReference>
<dbReference type="Pfam" id="PF13177">
    <property type="entry name" value="DNA_pol3_delta2"/>
    <property type="match status" value="1"/>
</dbReference>
<dbReference type="GO" id="GO:0006261">
    <property type="term" value="P:DNA-templated DNA replication"/>
    <property type="evidence" value="ECO:0007669"/>
    <property type="project" value="TreeGrafter"/>
</dbReference>
<dbReference type="GO" id="GO:0003887">
    <property type="term" value="F:DNA-directed DNA polymerase activity"/>
    <property type="evidence" value="ECO:0007669"/>
    <property type="project" value="UniProtKB-KW"/>
</dbReference>
<dbReference type="Pfam" id="PF09115">
    <property type="entry name" value="DNApol3-delta_C"/>
    <property type="match status" value="1"/>
</dbReference>
<dbReference type="SUPFAM" id="SSF52540">
    <property type="entry name" value="P-loop containing nucleoside triphosphate hydrolases"/>
    <property type="match status" value="1"/>
</dbReference>
<organism evidence="9 10">
    <name type="scientific">Paenactinomyces guangxiensis</name>
    <dbReference type="NCBI Taxonomy" id="1490290"/>
    <lineage>
        <taxon>Bacteria</taxon>
        <taxon>Bacillati</taxon>
        <taxon>Bacillota</taxon>
        <taxon>Bacilli</taxon>
        <taxon>Bacillales</taxon>
        <taxon>Thermoactinomycetaceae</taxon>
        <taxon>Paenactinomyces</taxon>
    </lineage>
</organism>
<feature type="domain" description="DNA polymerase III delta subunit C-terminal" evidence="8">
    <location>
        <begin position="241"/>
        <end position="322"/>
    </location>
</feature>
<evidence type="ECO:0000256" key="5">
    <source>
        <dbReference type="ARBA" id="ARBA00022705"/>
    </source>
</evidence>
<dbReference type="GO" id="GO:0009360">
    <property type="term" value="C:DNA polymerase III complex"/>
    <property type="evidence" value="ECO:0007669"/>
    <property type="project" value="InterPro"/>
</dbReference>
<dbReference type="InterPro" id="IPR004622">
    <property type="entry name" value="DNA_pol_HolB"/>
</dbReference>
<gene>
    <name evidence="9" type="primary">holB</name>
    <name evidence="9" type="ORF">H1191_13275</name>
</gene>
<evidence type="ECO:0000259" key="8">
    <source>
        <dbReference type="Pfam" id="PF09115"/>
    </source>
</evidence>
<keyword evidence="6" id="KW-0239">DNA-directed DNA polymerase</keyword>
<dbReference type="NCBIfam" id="TIGR00678">
    <property type="entry name" value="holB"/>
    <property type="match status" value="1"/>
</dbReference>
<evidence type="ECO:0000256" key="6">
    <source>
        <dbReference type="ARBA" id="ARBA00022932"/>
    </source>
</evidence>
<evidence type="ECO:0000256" key="1">
    <source>
        <dbReference type="ARBA" id="ARBA00012417"/>
    </source>
</evidence>
<dbReference type="RefSeq" id="WP_181752547.1">
    <property type="nucleotide sequence ID" value="NZ_JACEIQ010000013.1"/>
</dbReference>
<dbReference type="InterPro" id="IPR027417">
    <property type="entry name" value="P-loop_NTPase"/>
</dbReference>
<comment type="catalytic activity">
    <reaction evidence="7">
        <text>DNA(n) + a 2'-deoxyribonucleoside 5'-triphosphate = DNA(n+1) + diphosphate</text>
        <dbReference type="Rhea" id="RHEA:22508"/>
        <dbReference type="Rhea" id="RHEA-COMP:17339"/>
        <dbReference type="Rhea" id="RHEA-COMP:17340"/>
        <dbReference type="ChEBI" id="CHEBI:33019"/>
        <dbReference type="ChEBI" id="CHEBI:61560"/>
        <dbReference type="ChEBI" id="CHEBI:173112"/>
        <dbReference type="EC" id="2.7.7.7"/>
    </reaction>
</comment>
<evidence type="ECO:0000256" key="7">
    <source>
        <dbReference type="ARBA" id="ARBA00049244"/>
    </source>
</evidence>
<protein>
    <recommendedName>
        <fullName evidence="2">DNA polymerase III subunit delta'</fullName>
        <ecNumber evidence="1">2.7.7.7</ecNumber>
    </recommendedName>
</protein>
<keyword evidence="10" id="KW-1185">Reference proteome</keyword>
<proteinExistence type="predicted"/>
<dbReference type="Gene3D" id="3.40.50.300">
    <property type="entry name" value="P-loop containing nucleotide triphosphate hydrolases"/>
    <property type="match status" value="1"/>
</dbReference>
<sequence>MSFGQIESQPQAIHFLQMALAEDKIAHAYCFYGPGGSDKKQAALELAKALNCETKKNDACDQCRSCRQIEHGNHPDVITIVPDGAFIKIDQVRSLQQHFRYSAPQKVTRVVILEQAEKMRLEAANSLLKFLEEPVSPMVAILISENIQVILPTILSRCQKVRFVESSPSLKAKRLEYRGVPANTARILAHLPVETADLPQWHPEEIQALFRQVIEWSKQILTGRPVALTAIQSDWLRAEAEKQRLPVVLDLLLLWLRDLAQYSLNRTDYVFQDWRQDIEEQALKWKISRLLLGMDNVMIARRLLVKGNLQPQAVLEQMVLAMQEEKLSTENGWQLI</sequence>
<dbReference type="InterPro" id="IPR015199">
    <property type="entry name" value="DNA_pol_III_delta_C"/>
</dbReference>
<evidence type="ECO:0000313" key="9">
    <source>
        <dbReference type="EMBL" id="MBA4495278.1"/>
    </source>
</evidence>
<keyword evidence="3 9" id="KW-0808">Transferase</keyword>
<reference evidence="9 10" key="1">
    <citation type="submission" date="2020-07" db="EMBL/GenBank/DDBJ databases">
        <authorList>
            <person name="Feng H."/>
        </authorList>
    </citation>
    <scope>NUCLEOTIDE SEQUENCE [LARGE SCALE GENOMIC DNA]</scope>
    <source>
        <strain evidence="10">s-10</strain>
    </source>
</reference>
<dbReference type="PANTHER" id="PTHR11669">
    <property type="entry name" value="REPLICATION FACTOR C / DNA POLYMERASE III GAMMA-TAU SUBUNIT"/>
    <property type="match status" value="1"/>
</dbReference>
<keyword evidence="4 9" id="KW-0548">Nucleotidyltransferase</keyword>
<keyword evidence="5" id="KW-0235">DNA replication</keyword>
<dbReference type="Proteomes" id="UP000535491">
    <property type="component" value="Unassembled WGS sequence"/>
</dbReference>
<dbReference type="InterPro" id="IPR050238">
    <property type="entry name" value="DNA_Rep/Repair_Clamp_Loader"/>
</dbReference>
<dbReference type="PANTHER" id="PTHR11669:SF8">
    <property type="entry name" value="DNA POLYMERASE III SUBUNIT DELTA"/>
    <property type="match status" value="1"/>
</dbReference>
<evidence type="ECO:0000256" key="2">
    <source>
        <dbReference type="ARBA" id="ARBA00014363"/>
    </source>
</evidence>